<evidence type="ECO:0000256" key="1">
    <source>
        <dbReference type="ARBA" id="ARBA00010701"/>
    </source>
</evidence>
<feature type="non-terminal residue" evidence="10">
    <location>
        <position position="445"/>
    </location>
</feature>
<keyword evidence="3" id="KW-0378">Hydrolase</keyword>
<dbReference type="InterPro" id="IPR029058">
    <property type="entry name" value="AB_hydrolase_fold"/>
</dbReference>
<proteinExistence type="inferred from homology"/>
<dbReference type="Proteomes" id="UP000667349">
    <property type="component" value="Unassembled WGS sequence"/>
</dbReference>
<protein>
    <submittedName>
        <fullName evidence="10">LIP1 Lipase</fullName>
    </submittedName>
</protein>
<dbReference type="FunFam" id="3.40.50.1820:FF:000057">
    <property type="entry name" value="Lipase"/>
    <property type="match status" value="1"/>
</dbReference>
<dbReference type="GO" id="GO:0016042">
    <property type="term" value="P:lipid catabolic process"/>
    <property type="evidence" value="ECO:0007669"/>
    <property type="project" value="UniProtKB-KW"/>
</dbReference>
<dbReference type="InterPro" id="IPR006693">
    <property type="entry name" value="AB_hydrolase_lipase"/>
</dbReference>
<evidence type="ECO:0000256" key="2">
    <source>
        <dbReference type="ARBA" id="ARBA00022729"/>
    </source>
</evidence>
<feature type="active site" description="Charge relay system" evidence="7">
    <location>
        <position position="388"/>
    </location>
</feature>
<dbReference type="AlphaFoldDB" id="A0A836EI71"/>
<evidence type="ECO:0000256" key="4">
    <source>
        <dbReference type="ARBA" id="ARBA00022963"/>
    </source>
</evidence>
<evidence type="ECO:0000256" key="3">
    <source>
        <dbReference type="ARBA" id="ARBA00022801"/>
    </source>
</evidence>
<accession>A0A836EI71</accession>
<dbReference type="PIRSF" id="PIRSF000862">
    <property type="entry name" value="Steryl_ester_lip"/>
    <property type="match status" value="1"/>
</dbReference>
<keyword evidence="4" id="KW-0442">Lipid degradation</keyword>
<dbReference type="InterPro" id="IPR025483">
    <property type="entry name" value="Lipase_euk"/>
</dbReference>
<feature type="active site" description="Nucleophile" evidence="7">
    <location>
        <position position="202"/>
    </location>
</feature>
<keyword evidence="6" id="KW-0325">Glycoprotein</keyword>
<feature type="domain" description="Partial AB-hydrolase lipase" evidence="9">
    <location>
        <begin position="70"/>
        <end position="125"/>
    </location>
</feature>
<dbReference type="Pfam" id="PF04083">
    <property type="entry name" value="Abhydro_lipase"/>
    <property type="match status" value="1"/>
</dbReference>
<evidence type="ECO:0000256" key="6">
    <source>
        <dbReference type="ARBA" id="ARBA00023180"/>
    </source>
</evidence>
<name>A0A836EI71_9HYME</name>
<comment type="caution">
    <text evidence="10">The sequence shown here is derived from an EMBL/GenBank/DDBJ whole genome shotgun (WGS) entry which is preliminary data.</text>
</comment>
<dbReference type="EMBL" id="JAANHZ010000116">
    <property type="protein sequence ID" value="KAG5315492.1"/>
    <property type="molecule type" value="Genomic_DNA"/>
</dbReference>
<evidence type="ECO:0000313" key="10">
    <source>
        <dbReference type="EMBL" id="KAG5315492.1"/>
    </source>
</evidence>
<evidence type="ECO:0000259" key="9">
    <source>
        <dbReference type="Pfam" id="PF04083"/>
    </source>
</evidence>
<comment type="similarity">
    <text evidence="1">Belongs to the AB hydrolase superfamily. Lipase family.</text>
</comment>
<feature type="active site" description="Charge relay system" evidence="7">
    <location>
        <position position="417"/>
    </location>
</feature>
<feature type="non-terminal residue" evidence="10">
    <location>
        <position position="1"/>
    </location>
</feature>
<dbReference type="GO" id="GO:0016788">
    <property type="term" value="F:hydrolase activity, acting on ester bonds"/>
    <property type="evidence" value="ECO:0007669"/>
    <property type="project" value="InterPro"/>
</dbReference>
<evidence type="ECO:0000256" key="7">
    <source>
        <dbReference type="PIRSR" id="PIRSR000862-1"/>
    </source>
</evidence>
<dbReference type="SUPFAM" id="SSF53474">
    <property type="entry name" value="alpha/beta-Hydrolases"/>
    <property type="match status" value="1"/>
</dbReference>
<dbReference type="PANTHER" id="PTHR11005">
    <property type="entry name" value="LYSOSOMAL ACID LIPASE-RELATED"/>
    <property type="match status" value="1"/>
</dbReference>
<keyword evidence="11" id="KW-1185">Reference proteome</keyword>
<evidence type="ECO:0000256" key="8">
    <source>
        <dbReference type="SAM" id="SignalP"/>
    </source>
</evidence>
<gene>
    <name evidence="10" type="primary">Lip1</name>
    <name evidence="10" type="ORF">G6Z75_0007217</name>
</gene>
<evidence type="ECO:0000313" key="11">
    <source>
        <dbReference type="Proteomes" id="UP000667349"/>
    </source>
</evidence>
<reference evidence="10" key="1">
    <citation type="submission" date="2020-02" db="EMBL/GenBank/DDBJ databases">
        <title>Relaxed selection underlies rapid genomic changes in the transitions from sociality to social parasitism in ants.</title>
        <authorList>
            <person name="Bi X."/>
        </authorList>
    </citation>
    <scope>NUCLEOTIDE SEQUENCE</scope>
    <source>
        <strain evidence="10">BGI-DK2013a</strain>
        <tissue evidence="10">Whole body</tissue>
    </source>
</reference>
<organism evidence="10 11">
    <name type="scientific">Acromyrmex insinuator</name>
    <dbReference type="NCBI Taxonomy" id="230686"/>
    <lineage>
        <taxon>Eukaryota</taxon>
        <taxon>Metazoa</taxon>
        <taxon>Ecdysozoa</taxon>
        <taxon>Arthropoda</taxon>
        <taxon>Hexapoda</taxon>
        <taxon>Insecta</taxon>
        <taxon>Pterygota</taxon>
        <taxon>Neoptera</taxon>
        <taxon>Endopterygota</taxon>
        <taxon>Hymenoptera</taxon>
        <taxon>Apocrita</taxon>
        <taxon>Aculeata</taxon>
        <taxon>Formicoidea</taxon>
        <taxon>Formicidae</taxon>
        <taxon>Myrmicinae</taxon>
        <taxon>Acromyrmex</taxon>
    </lineage>
</organism>
<keyword evidence="2 8" id="KW-0732">Signal</keyword>
<feature type="chain" id="PRO_5033067417" evidence="8">
    <location>
        <begin position="26"/>
        <end position="445"/>
    </location>
</feature>
<keyword evidence="5" id="KW-0443">Lipid metabolism</keyword>
<dbReference type="Gene3D" id="3.40.50.1820">
    <property type="entry name" value="alpha/beta hydrolase"/>
    <property type="match status" value="1"/>
</dbReference>
<sequence>MGMKFASFVFIFTVMLLESKLNVHGQSISIPKFILNYMFPKDPHIVRVRKPEDIRTTINNVTTLDFLGLVEKYGYTAEEHYVTTEDGYNLVIHRITGSPLFKGQQTGKVVFLQTGLFGTSDCWVLIGAGRDLAFLLADKGYDVWLGNVRGTSYCRSHVKLSPRNKEFWQFSFHEIAMRDLPAMIDYTLDHTKQKSLYFVNISMGSTILFILLSLKPEYNAKIKLAVCLAPIAFWNEASPIVQYIADTIHNIRNLQEILDFNEIYEVFALTSTSIMTGRTLCADNTITQAVCVASVFLLSGANPSQLNISTILLVIMLFTAFPEILSNYPAGSSVQTLFHYNQNIITKKFQAYDYGYIGNYKHYKQATPITYDVEKITAPVAIFYGGNDLLALKSTIFELYKRLPNVVLLEEQKSFTHLDFIIAINVNTLVYSRIIELFQEFDNKT</sequence>
<feature type="signal peptide" evidence="8">
    <location>
        <begin position="1"/>
        <end position="25"/>
    </location>
</feature>
<evidence type="ECO:0000256" key="5">
    <source>
        <dbReference type="ARBA" id="ARBA00023098"/>
    </source>
</evidence>